<accession>A0AAD9URX5</accession>
<feature type="compositionally biased region" description="Basic and acidic residues" evidence="1">
    <location>
        <begin position="100"/>
        <end position="124"/>
    </location>
</feature>
<keyword evidence="3" id="KW-1185">Reference proteome</keyword>
<reference evidence="2" key="2">
    <citation type="journal article" date="2023" name="Science">
        <title>Genomic signatures of disease resistance in endangered staghorn corals.</title>
        <authorList>
            <person name="Vollmer S.V."/>
            <person name="Selwyn J.D."/>
            <person name="Despard B.A."/>
            <person name="Roesel C.L."/>
        </authorList>
    </citation>
    <scope>NUCLEOTIDE SEQUENCE</scope>
    <source>
        <strain evidence="2">K2</strain>
    </source>
</reference>
<sequence length="124" mass="14047">MVDLSPEVSKPRGRLLKKTNMPCTHYNVTHGLLGLGVDYDDNLSIQRRLGEAENIAEPKATQPTWYAGTARSTHMPPPAVNLHPEPPPEVKTKEKHKKTMAKEKEKEKETESKKKRQREGPDKI</sequence>
<proteinExistence type="predicted"/>
<protein>
    <submittedName>
        <fullName evidence="2">Uncharacterized protein</fullName>
    </submittedName>
</protein>
<feature type="region of interest" description="Disordered" evidence="1">
    <location>
        <begin position="54"/>
        <end position="124"/>
    </location>
</feature>
<dbReference type="Proteomes" id="UP001249851">
    <property type="component" value="Unassembled WGS sequence"/>
</dbReference>
<feature type="compositionally biased region" description="Pro residues" evidence="1">
    <location>
        <begin position="75"/>
        <end position="85"/>
    </location>
</feature>
<evidence type="ECO:0000313" key="3">
    <source>
        <dbReference type="Proteomes" id="UP001249851"/>
    </source>
</evidence>
<dbReference type="AlphaFoldDB" id="A0AAD9URX5"/>
<reference evidence="2" key="1">
    <citation type="journal article" date="2023" name="G3 (Bethesda)">
        <title>Whole genome assembly and annotation of the endangered Caribbean coral Acropora cervicornis.</title>
        <authorList>
            <person name="Selwyn J.D."/>
            <person name="Vollmer S.V."/>
        </authorList>
    </citation>
    <scope>NUCLEOTIDE SEQUENCE</scope>
    <source>
        <strain evidence="2">K2</strain>
    </source>
</reference>
<comment type="caution">
    <text evidence="2">The sequence shown here is derived from an EMBL/GenBank/DDBJ whole genome shotgun (WGS) entry which is preliminary data.</text>
</comment>
<name>A0AAD9URX5_ACRCE</name>
<evidence type="ECO:0000313" key="2">
    <source>
        <dbReference type="EMBL" id="KAK2547550.1"/>
    </source>
</evidence>
<gene>
    <name evidence="2" type="ORF">P5673_032467</name>
</gene>
<dbReference type="EMBL" id="JARQWQ010000179">
    <property type="protein sequence ID" value="KAK2547550.1"/>
    <property type="molecule type" value="Genomic_DNA"/>
</dbReference>
<evidence type="ECO:0000256" key="1">
    <source>
        <dbReference type="SAM" id="MobiDB-lite"/>
    </source>
</evidence>
<organism evidence="2 3">
    <name type="scientific">Acropora cervicornis</name>
    <name type="common">Staghorn coral</name>
    <dbReference type="NCBI Taxonomy" id="6130"/>
    <lineage>
        <taxon>Eukaryota</taxon>
        <taxon>Metazoa</taxon>
        <taxon>Cnidaria</taxon>
        <taxon>Anthozoa</taxon>
        <taxon>Hexacorallia</taxon>
        <taxon>Scleractinia</taxon>
        <taxon>Astrocoeniina</taxon>
        <taxon>Acroporidae</taxon>
        <taxon>Acropora</taxon>
    </lineage>
</organism>